<gene>
    <name evidence="2" type="ORF">A4X06_0g3538</name>
</gene>
<evidence type="ECO:0000313" key="2">
    <source>
        <dbReference type="EMBL" id="KAE8248763.1"/>
    </source>
</evidence>
<keyword evidence="3" id="KW-1185">Reference proteome</keyword>
<evidence type="ECO:0000256" key="1">
    <source>
        <dbReference type="SAM" id="MobiDB-lite"/>
    </source>
</evidence>
<dbReference type="Proteomes" id="UP000077684">
    <property type="component" value="Unassembled WGS sequence"/>
</dbReference>
<reference evidence="2" key="2">
    <citation type="journal article" date="2019" name="IMA Fungus">
        <title>Genome sequencing and comparison of five Tilletia species to identify candidate genes for the detection of regulated species infecting wheat.</title>
        <authorList>
            <person name="Nguyen H.D.T."/>
            <person name="Sultana T."/>
            <person name="Kesanakurti P."/>
            <person name="Hambleton S."/>
        </authorList>
    </citation>
    <scope>NUCLEOTIDE SEQUENCE</scope>
    <source>
        <strain evidence="2">DAOMC 236426</strain>
    </source>
</reference>
<feature type="compositionally biased region" description="Low complexity" evidence="1">
    <location>
        <begin position="8"/>
        <end position="26"/>
    </location>
</feature>
<evidence type="ECO:0000313" key="3">
    <source>
        <dbReference type="Proteomes" id="UP000077684"/>
    </source>
</evidence>
<proteinExistence type="predicted"/>
<sequence length="223" mass="23567">MLTLVKFSPSTETSASTTPSRPTPSSFTLHSVVWPSQPQLHDFIVDFMSNNIDDSTGHNRQDLNDANLFLFCSQHWRDHHGNYRHGSDYTHEHVHIHKRDLFAPGARGTVAVLLPLVGSLLGTGLTQQVATLVLAPLSSDAAAPATGIKLMLVDSFKQVMIKPSNMSDWRQVQLQATVFNLATASDPLATAASTASGVAAGSGTGAAAAADVPPTAADDAGDN</sequence>
<feature type="region of interest" description="Disordered" evidence="1">
    <location>
        <begin position="198"/>
        <end position="223"/>
    </location>
</feature>
<protein>
    <submittedName>
        <fullName evidence="2">Uncharacterized protein</fullName>
    </submittedName>
</protein>
<accession>A0A8X7SY21</accession>
<organism evidence="2 3">
    <name type="scientific">Tilletia controversa</name>
    <name type="common">dwarf bunt fungus</name>
    <dbReference type="NCBI Taxonomy" id="13291"/>
    <lineage>
        <taxon>Eukaryota</taxon>
        <taxon>Fungi</taxon>
        <taxon>Dikarya</taxon>
        <taxon>Basidiomycota</taxon>
        <taxon>Ustilaginomycotina</taxon>
        <taxon>Exobasidiomycetes</taxon>
        <taxon>Tilletiales</taxon>
        <taxon>Tilletiaceae</taxon>
        <taxon>Tilletia</taxon>
    </lineage>
</organism>
<feature type="region of interest" description="Disordered" evidence="1">
    <location>
        <begin position="1"/>
        <end position="26"/>
    </location>
</feature>
<reference evidence="2" key="1">
    <citation type="submission" date="2016-04" db="EMBL/GenBank/DDBJ databases">
        <authorList>
            <person name="Nguyen H.D."/>
            <person name="Samba Siva P."/>
            <person name="Cullis J."/>
            <person name="Levesque C.A."/>
            <person name="Hambleton S."/>
        </authorList>
    </citation>
    <scope>NUCLEOTIDE SEQUENCE</scope>
    <source>
        <strain evidence="2">DAOMC 236426</strain>
    </source>
</reference>
<dbReference type="AlphaFoldDB" id="A0A8X7SY21"/>
<comment type="caution">
    <text evidence="2">The sequence shown here is derived from an EMBL/GenBank/DDBJ whole genome shotgun (WGS) entry which is preliminary data.</text>
</comment>
<name>A0A8X7SY21_9BASI</name>
<dbReference type="EMBL" id="LWDE02000327">
    <property type="protein sequence ID" value="KAE8248763.1"/>
    <property type="molecule type" value="Genomic_DNA"/>
</dbReference>